<evidence type="ECO:0000313" key="2">
    <source>
        <dbReference type="EMBL" id="KAH0570281.1"/>
    </source>
</evidence>
<accession>V6LV27</accession>
<reference evidence="2" key="2">
    <citation type="submission" date="2020-12" db="EMBL/GenBank/DDBJ databases">
        <title>New Spironucleus salmonicida genome in near-complete chromosomes.</title>
        <authorList>
            <person name="Xu F."/>
            <person name="Kurt Z."/>
            <person name="Jimenez-Gonzalez A."/>
            <person name="Astvaldsson A."/>
            <person name="Andersson J.O."/>
            <person name="Svard S.G."/>
        </authorList>
    </citation>
    <scope>NUCLEOTIDE SEQUENCE</scope>
    <source>
        <strain evidence="2">ATCC 50377</strain>
    </source>
</reference>
<dbReference type="Proteomes" id="UP000018208">
    <property type="component" value="Unassembled WGS sequence"/>
</dbReference>
<evidence type="ECO:0000313" key="3">
    <source>
        <dbReference type="Proteomes" id="UP000018208"/>
    </source>
</evidence>
<evidence type="ECO:0000313" key="1">
    <source>
        <dbReference type="EMBL" id="EST48435.1"/>
    </source>
</evidence>
<reference evidence="1 2" key="1">
    <citation type="journal article" date="2014" name="PLoS Genet.">
        <title>The Genome of Spironucleus salmonicida Highlights a Fish Pathogen Adapted to Fluctuating Environments.</title>
        <authorList>
            <person name="Xu F."/>
            <person name="Jerlstrom-Hultqvist J."/>
            <person name="Einarsson E."/>
            <person name="Astvaldsson A."/>
            <person name="Svard S.G."/>
            <person name="Andersson J.O."/>
        </authorList>
    </citation>
    <scope>NUCLEOTIDE SEQUENCE</scope>
    <source>
        <strain evidence="2">ATCC 50377</strain>
    </source>
</reference>
<sequence>MTLQKQKQQLNIIQSELNEIKHKQYDYIIPGYNNALLDSIFQMQRKIINILENSQVQQQDLHIAIQNKQLVKLLKQVSFESLILQFLDNLSDKDFESLTSDINKATIAVFMNQDCLNMTQNLQLRPMFLDKSMHNYHKQTNHYTILNYEKISNFIRTSFDLEQKLYKYASSIQSQNSVDYYDKQILESIKIKVLSDEEKYQLKYPSFFALLDYSFGASGYEQIVSLTSQGENVLLRKIGLSANMKSLRSQKRLPGQIRQITTLNLSYLGLLLNSLGIINLLNIEFNHCTIKNSHTNIFIFKSFKYISQQFEFYEDLIDPMNMFFSEEISSYQRINYDYEEEIINQFLNSFYSIQSGQVELSFEYVPYECLDIMLKVEEKRDSLIESQHKIVSCIKKIFHKISIDLIKYFVESNFINDTNIFNLYEKINDFLNDGIILDQGKGSLLGLLESIKNWDSKSHNIDDLFMNIFPYGIFQKGMLENMHRDQVISIVIKAIQQFMCLNTEVGSPGYYLSQNIRLFFENKPLVDYDKGKILSFLNNYRNTDTSTVEIQQGTIVMFEQSRIFTIVNNKQCTTEFQLNNISSFVSQLVTESIDLDVAHVSSQLLKKLPQQIQISSQSIQDLISKAVLQAQQNVFEREGLAFLDSPPSFQAKNCFQRFTFKDYFYGSVCSVLEKRILWCINWQLQNQQRQLFDRKKDLEDFISNWYLNTSIYQNKNIIYDFQKPKQFSYKNSVKLILAFQNYLIQALICQFNFEMELLRQTGIDKNYILLINHLCCLDIYDPRKKEIIDFIISNAQYDINVNSIPKMSNYYYELFRYVEQIIQIPLDILSGRLFIILLQNVQNIDIQQYDTLNSELKENSLKWSQSTHCLLEKQNSLISILYTVTKSVPFQIYMELYLDNDLELFKQKIEDFILKLDFNQQKLIQYFKFNIQVNRITNKSQLGLDRYQIDKNQTNFNKLKLFLNEYLLKIIVLTVMENCQQNDLNSEYGRNQLLFQFYFTIQNLSFYFVKDQQHIKQIQQTINNIQLLPQFDNITPISIQKQIFLQIIISNYFFNHFDQFIFSLINSKFAEQIFDQEKKIKLSIEKSYKRLLNLAQNKQSYQEKSNFQLNDLLATFEKSVQLISDKVQLFELTEQKVQLFIQQYKIKVEKYDMIKVISQQNLVFELTEAKLRNENELCTQKIQIQKQNNTIISEIVEEQQSSIYDQNELQIIHYDQTSKQEKLSEGPKELILSQKLVINLEPIDDTPNSDSSSFMSDLHLDQELLLNPTFSEARILPKNITFSNSLIFLSNYEPEKIILNQIFYTLITKSNYAISKSLLPLDSYSILCYCHKVPLGTIFLPFRPKNQISLIQSLFTKIPEIQILIADYILLMPSQPFDSYQIMTDINIQNYNLTQIFHPEFQNVDILRIFNLVGLSIATFLKIIDNEDSNFQLKFKVYTLKIPSPIKDQNGNYGATLTLSCGHGISGEFSSLEKGEMYCTFCGQNAVPQKLQRKQKERKFEMFDFTKYVRKQFFESPILIVQPEGAVLKYSGQFGYFNQFLDYFLD</sequence>
<keyword evidence="3" id="KW-1185">Reference proteome</keyword>
<dbReference type="EMBL" id="KI545985">
    <property type="protein sequence ID" value="EST48435.1"/>
    <property type="molecule type" value="Genomic_DNA"/>
</dbReference>
<organism evidence="1">
    <name type="scientific">Spironucleus salmonicida</name>
    <dbReference type="NCBI Taxonomy" id="348837"/>
    <lineage>
        <taxon>Eukaryota</taxon>
        <taxon>Metamonada</taxon>
        <taxon>Diplomonadida</taxon>
        <taxon>Hexamitidae</taxon>
        <taxon>Hexamitinae</taxon>
        <taxon>Spironucleus</taxon>
    </lineage>
</organism>
<dbReference type="EMBL" id="AUWU02000008">
    <property type="protein sequence ID" value="KAH0570281.1"/>
    <property type="molecule type" value="Genomic_DNA"/>
</dbReference>
<dbReference type="VEuPathDB" id="GiardiaDB:SS50377_28256"/>
<name>V6LV27_9EUKA</name>
<gene>
    <name evidence="1" type="ORF">SS50377_11385</name>
    <name evidence="2" type="ORF">SS50377_28256</name>
</gene>
<proteinExistence type="predicted"/>
<protein>
    <submittedName>
        <fullName evidence="1">Uncharacterized protein</fullName>
    </submittedName>
</protein>